<proteinExistence type="predicted"/>
<keyword evidence="3" id="KW-1185">Reference proteome</keyword>
<feature type="compositionally biased region" description="Low complexity" evidence="1">
    <location>
        <begin position="1952"/>
        <end position="1962"/>
    </location>
</feature>
<feature type="compositionally biased region" description="Basic and acidic residues" evidence="1">
    <location>
        <begin position="102"/>
        <end position="112"/>
    </location>
</feature>
<comment type="caution">
    <text evidence="2">The sequence shown here is derived from an EMBL/GenBank/DDBJ whole genome shotgun (WGS) entry which is preliminary data.</text>
</comment>
<protein>
    <submittedName>
        <fullName evidence="2">Uncharacterized protein</fullName>
    </submittedName>
</protein>
<feature type="region of interest" description="Disordered" evidence="1">
    <location>
        <begin position="102"/>
        <end position="127"/>
    </location>
</feature>
<evidence type="ECO:0000313" key="2">
    <source>
        <dbReference type="EMBL" id="KAJ8875220.1"/>
    </source>
</evidence>
<feature type="compositionally biased region" description="Polar residues" evidence="1">
    <location>
        <begin position="577"/>
        <end position="586"/>
    </location>
</feature>
<feature type="compositionally biased region" description="Polar residues" evidence="1">
    <location>
        <begin position="605"/>
        <end position="616"/>
    </location>
</feature>
<dbReference type="EMBL" id="JARBHB010000009">
    <property type="protein sequence ID" value="KAJ8875220.1"/>
    <property type="molecule type" value="Genomic_DNA"/>
</dbReference>
<name>A0ABQ9GT79_9NEOP</name>
<dbReference type="Proteomes" id="UP001159363">
    <property type="component" value="Chromosome 8"/>
</dbReference>
<gene>
    <name evidence="2" type="ORF">PR048_023115</name>
</gene>
<evidence type="ECO:0000256" key="1">
    <source>
        <dbReference type="SAM" id="MobiDB-lite"/>
    </source>
</evidence>
<feature type="compositionally biased region" description="Low complexity" evidence="1">
    <location>
        <begin position="592"/>
        <end position="601"/>
    </location>
</feature>
<reference evidence="2 3" key="1">
    <citation type="submission" date="2023-02" db="EMBL/GenBank/DDBJ databases">
        <title>LHISI_Scaffold_Assembly.</title>
        <authorList>
            <person name="Stuart O.P."/>
            <person name="Cleave R."/>
            <person name="Magrath M.J.L."/>
            <person name="Mikheyev A.S."/>
        </authorList>
    </citation>
    <scope>NUCLEOTIDE SEQUENCE [LARGE SCALE GENOMIC DNA]</scope>
    <source>
        <strain evidence="2">Daus_M_001</strain>
        <tissue evidence="2">Leg muscle</tissue>
    </source>
</reference>
<organism evidence="2 3">
    <name type="scientific">Dryococelus australis</name>
    <dbReference type="NCBI Taxonomy" id="614101"/>
    <lineage>
        <taxon>Eukaryota</taxon>
        <taxon>Metazoa</taxon>
        <taxon>Ecdysozoa</taxon>
        <taxon>Arthropoda</taxon>
        <taxon>Hexapoda</taxon>
        <taxon>Insecta</taxon>
        <taxon>Pterygota</taxon>
        <taxon>Neoptera</taxon>
        <taxon>Polyneoptera</taxon>
        <taxon>Phasmatodea</taxon>
        <taxon>Verophasmatodea</taxon>
        <taxon>Anareolatae</taxon>
        <taxon>Phasmatidae</taxon>
        <taxon>Eurycanthinae</taxon>
        <taxon>Dryococelus</taxon>
    </lineage>
</organism>
<sequence>MNEEKPAKKLPAAQYSGDDMGHIQHRKVVDGRLQLHPVFQMENMPLDVGAYMDTPAKIVSSLSDVIPTPPCVIKTRQATQLNTGACTANATPHDRDACIRHRQRDGTRDRSSAHAGGAHPRASESPQAGGIYVSALPQFILNSSLHYFQCWSSLLTPTSLRPTRCSSRLSPATPEEVFALFNTHYSSGSATRPQLALHAAKDLHLLLFPGVADLVPTFLPYTYGVVRTGLHQMDKGIFPEGNEESCLCHITYIVLPKLCNFLQIPRSQSVCVAEPTSEPQDGKVQMAHPDCLLQVEGKIKLADNINLTTTHAEGALLVHWKRSGNIASQHTAPPHNVEESVRLQQLQNSNWTPAGGVFNHPDQIRITSSSRSNVHPDLALNPNVLCLQDDQTRPYDSHWVQTVMVDHFGQGAPPATPAVQERNESSRAGEATLEEVFALFNTHYASGSATQYGRATTTINSIHEVTSQPAQPIHSIHRAELLPVGVIWYNSGWLGHGWLYTQLRIFIPCSSVMRQTKYLLLCHTPIDYPPTGEALPPSPFTHSISEILQDRRRELHQVVIDLCQELHVPDRSIANPWFQSSRTSSPPLAPISTASRSTTSAQRLDMSSSDPNSNSGHVRCYPGPGQTTCLPPRQIGFDSQWDHSQIFASGDCAGRCCWLAGFLDDFLFPPILNSGAAPHSPRFTLSDSQDLDYIATDQLIFSSYSSFPIPCILLLLHLCLISPLPHFILGSFHPHLISSLPHFTLTGETLTKPLNSQLLVLKEIRYQIFFLSLVISVCFNSRETTADVDLAVSELPSSVAIMVKSLHFFQLMVGSNKVDATVAHECRLGMDSALLGQGCPSRGLRVTSLGFEPGTFNANWNLKLAISVSGLCFDHGGGRRPTRCQFPTPYRCSALRSLADCIRWLLNSGRRWRRWSGAEEIFKVVGRTAHPGLSQVRTLCNLSSGWNMQGIYVAVVSFNGAQVRLHCRLSGQHIPLSQRGGAERYYDRKIPRVDRSCVPPVEAEDVPNFGSSAPEGCLRSDGCTHRGMSATLAGPSGGIGIRRPLELEVAKEVVTHWLLAGSPELLAVVDRQGPSGGRWLMIHMKSSSTDVALISFDTSLPCHALVDSVMLQGTVLLSTSVGNIPCSPGEVGDLIEIAILGRSNGVDAVASTALLDKPKHFLTTKGDAYKLCRSEATEGAICWVVFFRNMMPPIDGDSYMFANIGFPHFLSAYLRATAVEGPCIFAYFNRQEKSSSLNSLSVAPWSCKGWVCPLKLGKMALGSSYFVNGWEAPYTSCVSTIAVDSITTALLGFLENEGNAVIVELVLPLKLLSELHKGLVSEVLSVCRDHPPLCLEWGILFDVKDGQQDLSPSVVQKTSGLPVLPHSQLPLSASAAARSRASVAGFGLLVLMRYWSASSVERQGTKSDSVTTVLRFGGCALGSIPGRRTTCVGCWTCVNSEWCEFELGLVLFTYVDGEHRVCYLLKADGCFKEVLSGNFWHRWSLGDAMLGPFMLMPRGRVWHEDKITLSHTPKGEQMTCCPVWVYNQVQCSPTEYGIPIPVLFFPPQGTLPLAEENEHRADKMMSRGGVHSVGSSTVPYTEVHKRVTIQKSCGYSTYWYSAVLKCDEDKVVGDDFRQQVAVETRKPMVPLARACVSEKPENHNKSANQKKTYQQCQWGEYMDFFWPFVAFATTLSNVFREITPSQPQEMQNVPAVRENQNENEDEDTYSGSFVLGLPQQDISNSRHKRPLTGKPLTLVTSVNKVKREYSAVEHLFLGYAKTVGTFSPYRQAMTKIKIAEIMQQNGTAEPPADIILRRWSISLRPISALPFLNFLHVYSRPCYKQEEQFSSNLPSLTLTPEAVTSAESLVTSTVGGTQASSLMAAMPAVSKTNVATVIPPTTIVCLPPAVTTAVGHCCVPSSMTKTAAVASSSAVPYLALTSTTPIRALSAQLPKSQTKPKATRDSSQVTPGSSGRNSRSSNKPPPGAVNLERSYQICQAVIQNSPNRDQLRFQLLPPSMLTASSNGNSALGGTGVTSKKPDCCLPQRATAQTQYGVVTSSHGGVGGKPFTPPLPAPGNFPPGCAGLNNGLGAVPVQGKVSSSRTGLYQQRQPSPPVVVRHVFTSSQGIPVTMAVLPPSQVPPAPEVHSHACACFLHE</sequence>
<feature type="region of interest" description="Disordered" evidence="1">
    <location>
        <begin position="1930"/>
        <end position="1969"/>
    </location>
</feature>
<feature type="compositionally biased region" description="Polar residues" evidence="1">
    <location>
        <begin position="1933"/>
        <end position="1951"/>
    </location>
</feature>
<feature type="region of interest" description="Disordered" evidence="1">
    <location>
        <begin position="577"/>
        <end position="618"/>
    </location>
</feature>
<evidence type="ECO:0000313" key="3">
    <source>
        <dbReference type="Proteomes" id="UP001159363"/>
    </source>
</evidence>
<accession>A0ABQ9GT79</accession>